<dbReference type="Gene3D" id="2.20.200.10">
    <property type="entry name" value="Outer membrane efflux proteins (OEP)"/>
    <property type="match status" value="1"/>
</dbReference>
<dbReference type="Gene3D" id="1.20.1600.10">
    <property type="entry name" value="Outer membrane efflux proteins (OEP)"/>
    <property type="match status" value="1"/>
</dbReference>
<dbReference type="PANTHER" id="PTHR30203:SF33">
    <property type="entry name" value="BLR4455 PROTEIN"/>
    <property type="match status" value="1"/>
</dbReference>
<dbReference type="GO" id="GO:0015562">
    <property type="term" value="F:efflux transmembrane transporter activity"/>
    <property type="evidence" value="ECO:0007669"/>
    <property type="project" value="InterPro"/>
</dbReference>
<keyword evidence="2" id="KW-0564">Palmitate</keyword>
<protein>
    <submittedName>
        <fullName evidence="3">Efflux transporter outer membrane subunit</fullName>
    </submittedName>
</protein>
<dbReference type="SUPFAM" id="SSF56954">
    <property type="entry name" value="Outer membrane efflux proteins (OEP)"/>
    <property type="match status" value="1"/>
</dbReference>
<dbReference type="EMBL" id="QUWV01000085">
    <property type="protein sequence ID" value="RFD19580.1"/>
    <property type="molecule type" value="Genomic_DNA"/>
</dbReference>
<dbReference type="RefSeq" id="WP_116703310.1">
    <property type="nucleotide sequence ID" value="NZ_QUWV01000085.1"/>
</dbReference>
<evidence type="ECO:0000256" key="2">
    <source>
        <dbReference type="RuleBase" id="RU362097"/>
    </source>
</evidence>
<reference evidence="3 4" key="1">
    <citation type="submission" date="2018-08" db="EMBL/GenBank/DDBJ databases">
        <title>Komagataeibacter sp. AV 382.</title>
        <authorList>
            <person name="Skraban J."/>
            <person name="Trcek J."/>
        </authorList>
    </citation>
    <scope>NUCLEOTIDE SEQUENCE [LARGE SCALE GENOMIC DNA]</scope>
    <source>
        <strain evidence="3 4">AV 382</strain>
    </source>
</reference>
<dbReference type="InterPro" id="IPR010131">
    <property type="entry name" value="MdtP/NodT-like"/>
</dbReference>
<dbReference type="OrthoDB" id="9783100at2"/>
<accession>A0A371YZA8</accession>
<keyword evidence="2" id="KW-0449">Lipoprotein</keyword>
<keyword evidence="4" id="KW-1185">Reference proteome</keyword>
<gene>
    <name evidence="3" type="ORF">DY926_10435</name>
</gene>
<keyword evidence="2" id="KW-0812">Transmembrane</keyword>
<comment type="similarity">
    <text evidence="1 2">Belongs to the outer membrane factor (OMF) (TC 1.B.17) family.</text>
</comment>
<evidence type="ECO:0000313" key="4">
    <source>
        <dbReference type="Proteomes" id="UP000262371"/>
    </source>
</evidence>
<name>A0A371YZA8_9PROT</name>
<dbReference type="PANTHER" id="PTHR30203">
    <property type="entry name" value="OUTER MEMBRANE CATION EFFLUX PROTEIN"/>
    <property type="match status" value="1"/>
</dbReference>
<evidence type="ECO:0000313" key="3">
    <source>
        <dbReference type="EMBL" id="RFD19580.1"/>
    </source>
</evidence>
<dbReference type="NCBIfam" id="TIGR01845">
    <property type="entry name" value="outer_NodT"/>
    <property type="match status" value="1"/>
</dbReference>
<keyword evidence="2" id="KW-0472">Membrane</keyword>
<comment type="caution">
    <text evidence="3">The sequence shown here is derived from an EMBL/GenBank/DDBJ whole genome shotgun (WGS) entry which is preliminary data.</text>
</comment>
<comment type="subcellular location">
    <subcellularLocation>
        <location evidence="2">Cell membrane</location>
        <topology evidence="2">Lipid-anchor</topology>
    </subcellularLocation>
</comment>
<dbReference type="Proteomes" id="UP000262371">
    <property type="component" value="Unassembled WGS sequence"/>
</dbReference>
<evidence type="ECO:0000256" key="1">
    <source>
        <dbReference type="ARBA" id="ARBA00007613"/>
    </source>
</evidence>
<dbReference type="GO" id="GO:0005886">
    <property type="term" value="C:plasma membrane"/>
    <property type="evidence" value="ECO:0007669"/>
    <property type="project" value="UniProtKB-SubCell"/>
</dbReference>
<keyword evidence="2" id="KW-1134">Transmembrane beta strand</keyword>
<dbReference type="AlphaFoldDB" id="A0A371YZA8"/>
<organism evidence="3 4">
    <name type="scientific">Komagataeibacter melaceti</name>
    <dbReference type="NCBI Taxonomy" id="2766577"/>
    <lineage>
        <taxon>Bacteria</taxon>
        <taxon>Pseudomonadati</taxon>
        <taxon>Pseudomonadota</taxon>
        <taxon>Alphaproteobacteria</taxon>
        <taxon>Acetobacterales</taxon>
        <taxon>Acetobacteraceae</taxon>
        <taxon>Komagataeibacter</taxon>
    </lineage>
</organism>
<dbReference type="InterPro" id="IPR003423">
    <property type="entry name" value="OMP_efflux"/>
</dbReference>
<sequence>MTMTVLSTFRRAGAAGMAAMLLAGCTMIPHYKRPAPPLATTWPSYAHTGDPVVENPLAADLGWSDFFTDPRLKALIAIAIRENRDLRQAAADIRRAQGQFSIQHASLFPAIGGGGEAMFQGPSGAAGLSFAPGLDTGNPPMFKYYQMGIGVSSYEIDLFGRIRSLSREAAEHALMQRENARAMLISIISQVATAYISWLGDQAQLRLSDDTMASQEATLDMVKARFAHGETDEMTVRQTETQVAQSGAFRDESRRRVAQDENLLTLLIGQPIPDNLPPAQPLGQQTIMKDLPPGLPAEVLEHRPDIMAAEHDLLAANADIGAAKAAFYPRITLTASDGISSLQPHKLFTSAATTWGVSPQLQVPLLNWGQNSGNLKASRAMRDSKMAAYEKTVQSAFREVADALAARDTYRDETGQMDKYVSTTSDAYRLAMLRYQAGTDSYLTSLVSQRSMLQAQQWQISIAVSRYQNLVTLYRALGGGWTEHTYVPPAPKGAGQQTAHKG</sequence>
<proteinExistence type="inferred from homology"/>
<dbReference type="Pfam" id="PF02321">
    <property type="entry name" value="OEP"/>
    <property type="match status" value="2"/>
</dbReference>